<dbReference type="InterPro" id="IPR029044">
    <property type="entry name" value="Nucleotide-diphossugar_trans"/>
</dbReference>
<dbReference type="NCBIfam" id="NF003958">
    <property type="entry name" value="PRK05454.2-1"/>
    <property type="match status" value="1"/>
</dbReference>
<dbReference type="GO" id="GO:0016758">
    <property type="term" value="F:hexosyltransferase activity"/>
    <property type="evidence" value="ECO:0007669"/>
    <property type="project" value="TreeGrafter"/>
</dbReference>
<comment type="pathway">
    <text evidence="2">Glycan metabolism; osmoregulated periplasmic glucan (OPG) biosynthesis.</text>
</comment>
<keyword evidence="15" id="KW-1185">Reference proteome</keyword>
<protein>
    <recommendedName>
        <fullName evidence="4">Glucans biosynthesis glucosyltransferase H</fullName>
    </recommendedName>
</protein>
<dbReference type="Pfam" id="PF13632">
    <property type="entry name" value="Glyco_trans_2_3"/>
    <property type="match status" value="1"/>
</dbReference>
<evidence type="ECO:0000313" key="14">
    <source>
        <dbReference type="EMBL" id="RUT31266.1"/>
    </source>
</evidence>
<dbReference type="NCBIfam" id="NF003959">
    <property type="entry name" value="PRK05454.2-2"/>
    <property type="match status" value="1"/>
</dbReference>
<dbReference type="NCBIfam" id="NF003962">
    <property type="entry name" value="PRK05454.2-5"/>
    <property type="match status" value="1"/>
</dbReference>
<comment type="similarity">
    <text evidence="3">Belongs to the glycosyltransferase 2 family. OpgH subfamily.</text>
</comment>
<evidence type="ECO:0000256" key="1">
    <source>
        <dbReference type="ARBA" id="ARBA00004429"/>
    </source>
</evidence>
<evidence type="ECO:0000256" key="7">
    <source>
        <dbReference type="ARBA" id="ARBA00022676"/>
    </source>
</evidence>
<organism evidence="14 15">
    <name type="scientific">Arsenicitalea aurantiaca</name>
    <dbReference type="NCBI Taxonomy" id="1783274"/>
    <lineage>
        <taxon>Bacteria</taxon>
        <taxon>Pseudomonadati</taxon>
        <taxon>Pseudomonadota</taxon>
        <taxon>Alphaproteobacteria</taxon>
        <taxon>Hyphomicrobiales</taxon>
        <taxon>Devosiaceae</taxon>
        <taxon>Arsenicitalea</taxon>
    </lineage>
</organism>
<keyword evidence="6" id="KW-0997">Cell inner membrane</keyword>
<dbReference type="GO" id="GO:0005886">
    <property type="term" value="C:plasma membrane"/>
    <property type="evidence" value="ECO:0007669"/>
    <property type="project" value="UniProtKB-SubCell"/>
</dbReference>
<dbReference type="Proteomes" id="UP000281547">
    <property type="component" value="Unassembled WGS sequence"/>
</dbReference>
<evidence type="ECO:0000256" key="9">
    <source>
        <dbReference type="ARBA" id="ARBA00022692"/>
    </source>
</evidence>
<dbReference type="OrthoDB" id="9775281at2"/>
<evidence type="ECO:0000256" key="8">
    <source>
        <dbReference type="ARBA" id="ARBA00022679"/>
    </source>
</evidence>
<evidence type="ECO:0000256" key="6">
    <source>
        <dbReference type="ARBA" id="ARBA00022519"/>
    </source>
</evidence>
<evidence type="ECO:0000256" key="11">
    <source>
        <dbReference type="ARBA" id="ARBA00023136"/>
    </source>
</evidence>
<comment type="caution">
    <text evidence="14">The sequence shown here is derived from an EMBL/GenBank/DDBJ whole genome shotgun (WGS) entry which is preliminary data.</text>
</comment>
<feature type="transmembrane region" description="Helical" evidence="12">
    <location>
        <begin position="440"/>
        <end position="462"/>
    </location>
</feature>
<evidence type="ECO:0000256" key="5">
    <source>
        <dbReference type="ARBA" id="ARBA00022475"/>
    </source>
</evidence>
<evidence type="ECO:0000313" key="15">
    <source>
        <dbReference type="Proteomes" id="UP000281547"/>
    </source>
</evidence>
<keyword evidence="9 12" id="KW-0812">Transmembrane</keyword>
<keyword evidence="11 12" id="KW-0472">Membrane</keyword>
<name>A0A433XB09_9HYPH</name>
<dbReference type="EMBL" id="RZNJ01000003">
    <property type="protein sequence ID" value="RUT31266.1"/>
    <property type="molecule type" value="Genomic_DNA"/>
</dbReference>
<proteinExistence type="inferred from homology"/>
<dbReference type="InterPro" id="IPR050321">
    <property type="entry name" value="Glycosyltr_2/OpgH_subfam"/>
</dbReference>
<feature type="transmembrane region" description="Helical" evidence="12">
    <location>
        <begin position="41"/>
        <end position="65"/>
    </location>
</feature>
<sequence length="595" mass="64285">MDAGARRAAAFAASFAVSALACWLFFQFAASDGLDPMDFVRGGLIAITSFGLGWGASLSLMGLVYRQPPVPRLAPDRALEGRTVILVPVYNEDPVATFSRVAAMDRSLQPLRGAARFDFAILSDTRSEAIARDEEAWFALLLSETDGEGRIFYRRRLDNRGRKAGNIEDFITQSGGAYDYALILDADSLMEGRTILEMTRRMEAEPRLGLLQTLPRIINARSLFGRAMQFSAGYFSPTFARGVAALQGGEGPFWGHNAMVRVRAFAASCGLPELSGRPPFGGHILSHDYVEAALLARAGWIVRLDTDLVGSYEEGPENLIEHAKRDRRWAQGNLQHARLLAAPGLKAWSRYTFLQGIMAYVTSPLWLAFMIASILAPYFAPAPNYFPEPDQLFPVFPVLETDKAIMLIAGVFALLVLPKLLIVLRGAVDGSNIAAGGTPRALVSVLAEILFSSAIAPLLLMYQTRAVAQIVLGADGGWPATSRSDGRLTWSEAVSASFWIVGTGIAGLVASSVFSPALIVWLIPVLVPMVLAPAVLVVSSRAGVVSPRLWQVELEQSPTAVMLLRREVLQRWTGAGHEPASSASTAGFEAAARHA</sequence>
<evidence type="ECO:0000256" key="2">
    <source>
        <dbReference type="ARBA" id="ARBA00005001"/>
    </source>
</evidence>
<gene>
    <name evidence="14" type="primary">mdoH</name>
    <name evidence="14" type="ORF">EMQ25_10425</name>
</gene>
<feature type="transmembrane region" description="Helical" evidence="12">
    <location>
        <begin position="357"/>
        <end position="380"/>
    </location>
</feature>
<evidence type="ECO:0000256" key="4">
    <source>
        <dbReference type="ARBA" id="ARBA00020585"/>
    </source>
</evidence>
<accession>A0A433XB09</accession>
<evidence type="ECO:0000256" key="10">
    <source>
        <dbReference type="ARBA" id="ARBA00022989"/>
    </source>
</evidence>
<dbReference type="PANTHER" id="PTHR43867">
    <property type="entry name" value="CELLULOSE SYNTHASE CATALYTIC SUBUNIT A [UDP-FORMING]"/>
    <property type="match status" value="1"/>
</dbReference>
<evidence type="ECO:0000259" key="13">
    <source>
        <dbReference type="Pfam" id="PF13632"/>
    </source>
</evidence>
<feature type="transmembrane region" description="Helical" evidence="12">
    <location>
        <begin position="518"/>
        <end position="538"/>
    </location>
</feature>
<feature type="transmembrane region" description="Helical" evidence="12">
    <location>
        <begin position="404"/>
        <end position="428"/>
    </location>
</feature>
<evidence type="ECO:0000256" key="3">
    <source>
        <dbReference type="ARBA" id="ARBA00009337"/>
    </source>
</evidence>
<dbReference type="Gene3D" id="3.90.550.10">
    <property type="entry name" value="Spore Coat Polysaccharide Biosynthesis Protein SpsA, Chain A"/>
    <property type="match status" value="1"/>
</dbReference>
<dbReference type="InterPro" id="IPR001173">
    <property type="entry name" value="Glyco_trans_2-like"/>
</dbReference>
<dbReference type="RefSeq" id="WP_127188512.1">
    <property type="nucleotide sequence ID" value="NZ_RZNJ01000003.1"/>
</dbReference>
<reference evidence="14 15" key="1">
    <citation type="journal article" date="2016" name="Int. J. Syst. Evol. Microbiol.">
        <title>Arsenicitalea aurantiaca gen. nov., sp. nov., a new member of the family Hyphomicrobiaceae, isolated from high-arsenic sediment.</title>
        <authorList>
            <person name="Mu Y."/>
            <person name="Zhou L."/>
            <person name="Zeng X.C."/>
            <person name="Liu L."/>
            <person name="Pan Y."/>
            <person name="Chen X."/>
            <person name="Wang J."/>
            <person name="Li S."/>
            <person name="Li W.J."/>
            <person name="Wang Y."/>
        </authorList>
    </citation>
    <scope>NUCLEOTIDE SEQUENCE [LARGE SCALE GENOMIC DNA]</scope>
    <source>
        <strain evidence="14 15">42-50</strain>
    </source>
</reference>
<keyword evidence="5" id="KW-1003">Cell membrane</keyword>
<keyword evidence="7" id="KW-0328">Glycosyltransferase</keyword>
<evidence type="ECO:0000256" key="12">
    <source>
        <dbReference type="SAM" id="Phobius"/>
    </source>
</evidence>
<dbReference type="PANTHER" id="PTHR43867:SF5">
    <property type="entry name" value="GLUCANS BIOSYNTHESIS GLUCOSYLTRANSFERASE H"/>
    <property type="match status" value="1"/>
</dbReference>
<dbReference type="CDD" id="cd04191">
    <property type="entry name" value="Glucan_BSP_MdoH"/>
    <property type="match status" value="1"/>
</dbReference>
<dbReference type="SUPFAM" id="SSF53448">
    <property type="entry name" value="Nucleotide-diphospho-sugar transferases"/>
    <property type="match status" value="1"/>
</dbReference>
<keyword evidence="10 12" id="KW-1133">Transmembrane helix</keyword>
<dbReference type="PROSITE" id="PS51257">
    <property type="entry name" value="PROKAR_LIPOPROTEIN"/>
    <property type="match status" value="1"/>
</dbReference>
<dbReference type="AlphaFoldDB" id="A0A433XB09"/>
<comment type="subcellular location">
    <subcellularLocation>
        <location evidence="1">Cell inner membrane</location>
        <topology evidence="1">Multi-pass membrane protein</topology>
    </subcellularLocation>
</comment>
<feature type="domain" description="Glycosyltransferase 2-like" evidence="13">
    <location>
        <begin position="182"/>
        <end position="372"/>
    </location>
</feature>
<keyword evidence="8 14" id="KW-0808">Transferase</keyword>